<dbReference type="Gene3D" id="3.30.420.10">
    <property type="entry name" value="Ribonuclease H-like superfamily/Ribonuclease H"/>
    <property type="match status" value="1"/>
</dbReference>
<evidence type="ECO:0000256" key="3">
    <source>
        <dbReference type="ARBA" id="ARBA00022679"/>
    </source>
</evidence>
<dbReference type="Gene3D" id="3.30.342.10">
    <property type="entry name" value="DNA Polymerase, chain B, domain 1"/>
    <property type="match status" value="1"/>
</dbReference>
<dbReference type="InterPro" id="IPR043502">
    <property type="entry name" value="DNA/RNA_pol_sf"/>
</dbReference>
<dbReference type="Gene3D" id="1.10.287.690">
    <property type="entry name" value="Helix hairpin bin"/>
    <property type="match status" value="1"/>
</dbReference>
<evidence type="ECO:0000259" key="8">
    <source>
        <dbReference type="Pfam" id="PF00136"/>
    </source>
</evidence>
<dbReference type="InterPro" id="IPR006134">
    <property type="entry name" value="DNA-dir_DNA_pol_B_multi_dom"/>
</dbReference>
<dbReference type="PANTHER" id="PTHR10322:SF23">
    <property type="entry name" value="DNA POLYMERASE DELTA CATALYTIC SUBUNIT"/>
    <property type="match status" value="1"/>
</dbReference>
<dbReference type="InterPro" id="IPR036397">
    <property type="entry name" value="RNaseH_sf"/>
</dbReference>
<protein>
    <recommendedName>
        <fullName evidence="2">DNA-directed DNA polymerase</fullName>
        <ecNumber evidence="2">2.7.7.7</ecNumber>
    </recommendedName>
</protein>
<keyword evidence="6" id="KW-0238">DNA-binding</keyword>
<dbReference type="InterPro" id="IPR042087">
    <property type="entry name" value="DNA_pol_B_thumb"/>
</dbReference>
<dbReference type="PRINTS" id="PR00106">
    <property type="entry name" value="DNAPOLB"/>
</dbReference>
<name>A0A0F9TU74_9ZZZZ</name>
<dbReference type="Gene3D" id="1.10.132.60">
    <property type="entry name" value="DNA polymerase family B, C-terminal domain"/>
    <property type="match status" value="1"/>
</dbReference>
<dbReference type="GO" id="GO:0003887">
    <property type="term" value="F:DNA-directed DNA polymerase activity"/>
    <property type="evidence" value="ECO:0007669"/>
    <property type="project" value="UniProtKB-KW"/>
</dbReference>
<dbReference type="PANTHER" id="PTHR10322">
    <property type="entry name" value="DNA POLYMERASE CATALYTIC SUBUNIT"/>
    <property type="match status" value="1"/>
</dbReference>
<sequence length="834" mass="94972">MSADLSGFLLDVLYVGTKFVVTSMQTHRLKIIQATYKQRQHDTLVELYGRTDTGQSITVLYEGFYPYCYMEAVPGALEVVRRNGAVAPKVLWDRLEDVELVHDQKTIKCHKITVMHPSVVKKIRDQFNTVNVLLSSGINLDRLPQFFSADIKFGIRFMYDLDLGSCIEVMGKPYEEEHPYTTELVILADIVAPAEDFQVNFSILSYDIEASMSTKTMLCNCFWIRRSDGTEVEYRLIGTEKEMLKEFQKIIIEEDPDVITGYNIDGFDNPYLNDRHEANYLPRLKIGRNGTAWRSRDVKNSKMWFVTGRIIADAMYMARKFSNPRRETLQYVSQLLLDESKLDVNASLIDEEWAKSRQDVLDYCSKDAYLALRIIDKLKVLDYYSNLAAVGMVPLTTVYSGATSPLIDSHLVREFEKAGFAVPVGGKPDPDYKKIQGATVVDPEPGVHNWVVVVDYKALYPTTIMVHNMCPTTLDMENGTIVSPVGARFLPPEIRKGLVPIVIERLQDMRNEYKAKMWVEDPDNPGEKIKSPMHGFYKGLQNAVKVISNAMYGILTATFYRFFKKIIGASITAYARAALDRIIQWIRKMNLPLVAGDTDSCFVRSPWPNLNGCITLGKMLSNQFTADGYELEFEKVLNPWFTHGAKKRYFAHVVWDDGKILLDNPDVYSRGYEIRRTDSFDYCLDSLEELLEAVCTEGAETAVSLAKERVKLIYEGSVSAEQIAYSKRCKPEAEYKKPESQIQVRMARMLKEMGHRFTPWMKVSFIYTDGDKSPKQAYPFIDGEKFPHTPDWDYYAVRMAEVLGRVTDVFGCDAGALLQYAKGQTSLDSYGVIA</sequence>
<dbReference type="InterPro" id="IPR023211">
    <property type="entry name" value="DNA_pol_palm_dom_sf"/>
</dbReference>
<evidence type="ECO:0000256" key="6">
    <source>
        <dbReference type="ARBA" id="ARBA00023125"/>
    </source>
</evidence>
<evidence type="ECO:0000259" key="9">
    <source>
        <dbReference type="Pfam" id="PF03104"/>
    </source>
</evidence>
<evidence type="ECO:0000313" key="10">
    <source>
        <dbReference type="EMBL" id="KKN52676.1"/>
    </source>
</evidence>
<dbReference type="InterPro" id="IPR006133">
    <property type="entry name" value="DNA-dir_DNA_pol_B_exonuc"/>
</dbReference>
<dbReference type="InterPro" id="IPR050240">
    <property type="entry name" value="DNA_pol_type-B"/>
</dbReference>
<comment type="catalytic activity">
    <reaction evidence="7">
        <text>DNA(n) + a 2'-deoxyribonucleoside 5'-triphosphate = DNA(n+1) + diphosphate</text>
        <dbReference type="Rhea" id="RHEA:22508"/>
        <dbReference type="Rhea" id="RHEA-COMP:17339"/>
        <dbReference type="Rhea" id="RHEA-COMP:17340"/>
        <dbReference type="ChEBI" id="CHEBI:33019"/>
        <dbReference type="ChEBI" id="CHEBI:61560"/>
        <dbReference type="ChEBI" id="CHEBI:173112"/>
        <dbReference type="EC" id="2.7.7.7"/>
    </reaction>
</comment>
<organism evidence="10">
    <name type="scientific">marine sediment metagenome</name>
    <dbReference type="NCBI Taxonomy" id="412755"/>
    <lineage>
        <taxon>unclassified sequences</taxon>
        <taxon>metagenomes</taxon>
        <taxon>ecological metagenomes</taxon>
    </lineage>
</organism>
<dbReference type="SUPFAM" id="SSF53098">
    <property type="entry name" value="Ribonuclease H-like"/>
    <property type="match status" value="1"/>
</dbReference>
<gene>
    <name evidence="10" type="ORF">LCGC14_0610090</name>
</gene>
<dbReference type="SMART" id="SM00486">
    <property type="entry name" value="POLBc"/>
    <property type="match status" value="1"/>
</dbReference>
<dbReference type="InterPro" id="IPR006172">
    <property type="entry name" value="DNA-dir_DNA_pol_B"/>
</dbReference>
<feature type="domain" description="DNA-directed DNA polymerase family B multifunctional" evidence="8">
    <location>
        <begin position="393"/>
        <end position="773"/>
    </location>
</feature>
<dbReference type="EC" id="2.7.7.7" evidence="2"/>
<accession>A0A0F9TU74</accession>
<evidence type="ECO:0000256" key="4">
    <source>
        <dbReference type="ARBA" id="ARBA00022695"/>
    </source>
</evidence>
<dbReference type="InterPro" id="IPR012337">
    <property type="entry name" value="RNaseH-like_sf"/>
</dbReference>
<comment type="similarity">
    <text evidence="1">Belongs to the DNA polymerase type-B family.</text>
</comment>
<proteinExistence type="inferred from homology"/>
<dbReference type="SUPFAM" id="SSF56672">
    <property type="entry name" value="DNA/RNA polymerases"/>
    <property type="match status" value="1"/>
</dbReference>
<dbReference type="GO" id="GO:0000166">
    <property type="term" value="F:nucleotide binding"/>
    <property type="evidence" value="ECO:0007669"/>
    <property type="project" value="InterPro"/>
</dbReference>
<keyword evidence="5" id="KW-0239">DNA-directed DNA polymerase</keyword>
<evidence type="ECO:0000256" key="7">
    <source>
        <dbReference type="ARBA" id="ARBA00049244"/>
    </source>
</evidence>
<dbReference type="EMBL" id="LAZR01001009">
    <property type="protein sequence ID" value="KKN52676.1"/>
    <property type="molecule type" value="Genomic_DNA"/>
</dbReference>
<keyword evidence="3" id="KW-0808">Transferase</keyword>
<evidence type="ECO:0000256" key="1">
    <source>
        <dbReference type="ARBA" id="ARBA00005755"/>
    </source>
</evidence>
<dbReference type="Gene3D" id="3.90.1600.10">
    <property type="entry name" value="Palm domain of DNA polymerase"/>
    <property type="match status" value="1"/>
</dbReference>
<comment type="caution">
    <text evidence="10">The sequence shown here is derived from an EMBL/GenBank/DDBJ whole genome shotgun (WGS) entry which is preliminary data.</text>
</comment>
<keyword evidence="4" id="KW-0548">Nucleotidyltransferase</keyword>
<dbReference type="AlphaFoldDB" id="A0A0F9TU74"/>
<evidence type="ECO:0000256" key="2">
    <source>
        <dbReference type="ARBA" id="ARBA00012417"/>
    </source>
</evidence>
<reference evidence="10" key="1">
    <citation type="journal article" date="2015" name="Nature">
        <title>Complex archaea that bridge the gap between prokaryotes and eukaryotes.</title>
        <authorList>
            <person name="Spang A."/>
            <person name="Saw J.H."/>
            <person name="Jorgensen S.L."/>
            <person name="Zaremba-Niedzwiedzka K."/>
            <person name="Martijn J."/>
            <person name="Lind A.E."/>
            <person name="van Eijk R."/>
            <person name="Schleper C."/>
            <person name="Guy L."/>
            <person name="Ettema T.J."/>
        </authorList>
    </citation>
    <scope>NUCLEOTIDE SEQUENCE</scope>
</reference>
<evidence type="ECO:0000256" key="5">
    <source>
        <dbReference type="ARBA" id="ARBA00022932"/>
    </source>
</evidence>
<dbReference type="GO" id="GO:0003677">
    <property type="term" value="F:DNA binding"/>
    <property type="evidence" value="ECO:0007669"/>
    <property type="project" value="UniProtKB-KW"/>
</dbReference>
<feature type="domain" description="DNA-directed DNA polymerase family B exonuclease" evidence="9">
    <location>
        <begin position="236"/>
        <end position="332"/>
    </location>
</feature>
<dbReference type="GO" id="GO:0006261">
    <property type="term" value="P:DNA-templated DNA replication"/>
    <property type="evidence" value="ECO:0007669"/>
    <property type="project" value="TreeGrafter"/>
</dbReference>
<dbReference type="Pfam" id="PF03104">
    <property type="entry name" value="DNA_pol_B_exo1"/>
    <property type="match status" value="1"/>
</dbReference>
<dbReference type="Pfam" id="PF00136">
    <property type="entry name" value="DNA_pol_B"/>
    <property type="match status" value="1"/>
</dbReference>